<evidence type="ECO:0000313" key="4">
    <source>
        <dbReference type="Ensembl" id="ENSECAP00000082215.1"/>
    </source>
</evidence>
<keyword evidence="5" id="KW-1185">Reference proteome</keyword>
<evidence type="ECO:0000256" key="3">
    <source>
        <dbReference type="SAM" id="Coils"/>
    </source>
</evidence>
<evidence type="ECO:0000256" key="2">
    <source>
        <dbReference type="ARBA" id="ARBA00023274"/>
    </source>
</evidence>
<dbReference type="GO" id="GO:1990904">
    <property type="term" value="C:ribonucleoprotein complex"/>
    <property type="evidence" value="ECO:0007669"/>
    <property type="project" value="UniProtKB-KW"/>
</dbReference>
<sequence length="121" mass="13745">VLNFKSNASDCFEGKVVNTDFTLRLPANLVLHQTVERIHVGKKYGDIPRGIFVVRGENVVLLGEIDLEKESDTPLQQVSIEEILEEQRVEQQTRLEAEKLKVQALKDRGLSLPRADTLDEY</sequence>
<proteinExistence type="predicted"/>
<dbReference type="PANTHER" id="PTHR15588">
    <property type="entry name" value="LSM1"/>
    <property type="match status" value="1"/>
</dbReference>
<dbReference type="GeneTree" id="ENSGT00730000111133"/>
<dbReference type="Ensembl" id="ENSECAT00000142807.1">
    <property type="protein sequence ID" value="ENSECAP00000082215.1"/>
    <property type="gene ID" value="ENSECAG00000012746.4"/>
</dbReference>
<dbReference type="Proteomes" id="UP000002281">
    <property type="component" value="Chromosome 27"/>
</dbReference>
<protein>
    <submittedName>
        <fullName evidence="4">Steroidogenic acute regulatory protein</fullName>
    </submittedName>
</protein>
<feature type="coiled-coil region" evidence="3">
    <location>
        <begin position="81"/>
        <end position="108"/>
    </location>
</feature>
<accession>A0A9L0T540</accession>
<dbReference type="InterPro" id="IPR044642">
    <property type="entry name" value="PTHR15588"/>
</dbReference>
<name>A0A9L0T540_HORSE</name>
<dbReference type="PANTHER" id="PTHR15588:SF8">
    <property type="entry name" value="U6 SNRNA-ASSOCIATED SM-LIKE PROTEIN LSM1"/>
    <property type="match status" value="1"/>
</dbReference>
<reference evidence="4 5" key="1">
    <citation type="journal article" date="2009" name="Science">
        <title>Genome sequence, comparative analysis, and population genetics of the domestic horse.</title>
        <authorList>
            <consortium name="Broad Institute Genome Sequencing Platform"/>
            <consortium name="Broad Institute Whole Genome Assembly Team"/>
            <person name="Wade C.M."/>
            <person name="Giulotto E."/>
            <person name="Sigurdsson S."/>
            <person name="Zoli M."/>
            <person name="Gnerre S."/>
            <person name="Imsland F."/>
            <person name="Lear T.L."/>
            <person name="Adelson D.L."/>
            <person name="Bailey E."/>
            <person name="Bellone R.R."/>
            <person name="Bloecker H."/>
            <person name="Distl O."/>
            <person name="Edgar R.C."/>
            <person name="Garber M."/>
            <person name="Leeb T."/>
            <person name="Mauceli E."/>
            <person name="MacLeod J.N."/>
            <person name="Penedo M.C.T."/>
            <person name="Raison J.M."/>
            <person name="Sharpe T."/>
            <person name="Vogel J."/>
            <person name="Andersson L."/>
            <person name="Antczak D.F."/>
            <person name="Biagi T."/>
            <person name="Binns M.M."/>
            <person name="Chowdhary B.P."/>
            <person name="Coleman S.J."/>
            <person name="Della Valle G."/>
            <person name="Fryc S."/>
            <person name="Guerin G."/>
            <person name="Hasegawa T."/>
            <person name="Hill E.W."/>
            <person name="Jurka J."/>
            <person name="Kiialainen A."/>
            <person name="Lindgren G."/>
            <person name="Liu J."/>
            <person name="Magnani E."/>
            <person name="Mickelson J.R."/>
            <person name="Murray J."/>
            <person name="Nergadze S.G."/>
            <person name="Onofrio R."/>
            <person name="Pedroni S."/>
            <person name="Piras M.F."/>
            <person name="Raudsepp T."/>
            <person name="Rocchi M."/>
            <person name="Roeed K.H."/>
            <person name="Ryder O.A."/>
            <person name="Searle S."/>
            <person name="Skow L."/>
            <person name="Swinburne J.E."/>
            <person name="Syvaenen A.C."/>
            <person name="Tozaki T."/>
            <person name="Valberg S.J."/>
            <person name="Vaudin M."/>
            <person name="White J.R."/>
            <person name="Zody M.C."/>
            <person name="Lander E.S."/>
            <person name="Lindblad-Toh K."/>
        </authorList>
    </citation>
    <scope>NUCLEOTIDE SEQUENCE [LARGE SCALE GENOMIC DNA]</scope>
    <source>
        <strain evidence="4 5">Thoroughbred</strain>
    </source>
</reference>
<organism evidence="4 5">
    <name type="scientific">Equus caballus</name>
    <name type="common">Horse</name>
    <dbReference type="NCBI Taxonomy" id="9796"/>
    <lineage>
        <taxon>Eukaryota</taxon>
        <taxon>Metazoa</taxon>
        <taxon>Chordata</taxon>
        <taxon>Craniata</taxon>
        <taxon>Vertebrata</taxon>
        <taxon>Euteleostomi</taxon>
        <taxon>Mammalia</taxon>
        <taxon>Eutheria</taxon>
        <taxon>Laurasiatheria</taxon>
        <taxon>Perissodactyla</taxon>
        <taxon>Equidae</taxon>
        <taxon>Equus</taxon>
    </lineage>
</organism>
<reference evidence="4" key="2">
    <citation type="submission" date="2025-08" db="UniProtKB">
        <authorList>
            <consortium name="Ensembl"/>
        </authorList>
    </citation>
    <scope>IDENTIFICATION</scope>
    <source>
        <strain evidence="4">Thoroughbred</strain>
    </source>
</reference>
<evidence type="ECO:0000256" key="1">
    <source>
        <dbReference type="ARBA" id="ARBA00022884"/>
    </source>
</evidence>
<dbReference type="Gene3D" id="2.30.30.100">
    <property type="match status" value="1"/>
</dbReference>
<dbReference type="AlphaFoldDB" id="A0A9L0T540"/>
<evidence type="ECO:0000313" key="5">
    <source>
        <dbReference type="Proteomes" id="UP000002281"/>
    </source>
</evidence>
<gene>
    <name evidence="4" type="primary">LSM1</name>
</gene>
<dbReference type="GO" id="GO:0003723">
    <property type="term" value="F:RNA binding"/>
    <property type="evidence" value="ECO:0007669"/>
    <property type="project" value="UniProtKB-KW"/>
</dbReference>
<keyword evidence="3" id="KW-0175">Coiled coil</keyword>
<reference evidence="4" key="3">
    <citation type="submission" date="2025-09" db="UniProtKB">
        <authorList>
            <consortium name="Ensembl"/>
        </authorList>
    </citation>
    <scope>IDENTIFICATION</scope>
    <source>
        <strain evidence="4">Thoroughbred</strain>
    </source>
</reference>
<dbReference type="SUPFAM" id="SSF50182">
    <property type="entry name" value="Sm-like ribonucleoproteins"/>
    <property type="match status" value="1"/>
</dbReference>
<dbReference type="InterPro" id="IPR010920">
    <property type="entry name" value="LSM_dom_sf"/>
</dbReference>
<keyword evidence="2" id="KW-0687">Ribonucleoprotein</keyword>
<keyword evidence="1" id="KW-0694">RNA-binding</keyword>